<dbReference type="EMBL" id="JAKMXF010000314">
    <property type="protein sequence ID" value="KAI6650132.1"/>
    <property type="molecule type" value="Genomic_DNA"/>
</dbReference>
<organism evidence="1 3">
    <name type="scientific">Oopsacas minuta</name>
    <dbReference type="NCBI Taxonomy" id="111878"/>
    <lineage>
        <taxon>Eukaryota</taxon>
        <taxon>Metazoa</taxon>
        <taxon>Porifera</taxon>
        <taxon>Hexactinellida</taxon>
        <taxon>Hexasterophora</taxon>
        <taxon>Lyssacinosida</taxon>
        <taxon>Leucopsacidae</taxon>
        <taxon>Oopsacas</taxon>
    </lineage>
</organism>
<dbReference type="PANTHER" id="PTHR45749:SF37">
    <property type="entry name" value="OS05G0311600 PROTEIN"/>
    <property type="match status" value="1"/>
</dbReference>
<name>A0AAV7JNV0_9METZ</name>
<dbReference type="AlphaFoldDB" id="A0AAV7JNV0"/>
<reference evidence="1 3" key="2">
    <citation type="journal article" date="2023" name="BMC Biol.">
        <title>The compact genome of the sponge Oopsacas minuta (Hexactinellida) is lacking key metazoan core genes.</title>
        <authorList>
            <person name="Santini S."/>
            <person name="Schenkelaars Q."/>
            <person name="Jourda C."/>
            <person name="Duchesne M."/>
            <person name="Belahbib H."/>
            <person name="Rocher C."/>
            <person name="Selva M."/>
            <person name="Riesgo A."/>
            <person name="Vervoort M."/>
            <person name="Leys S.P."/>
            <person name="Kodjabachian L."/>
            <person name="Le Bivic A."/>
            <person name="Borchiellini C."/>
            <person name="Claverie J.M."/>
            <person name="Renard E."/>
        </authorList>
    </citation>
    <scope>NUCLEOTIDE SEQUENCE [LARGE SCALE GENOMIC DNA]</scope>
    <source>
        <strain evidence="1">SPO-2</strain>
    </source>
</reference>
<sequence length="134" mass="15097">MSSIDGLDVKSISNHILTVLNTNLVQISMMMFQCYDGAHVMSGSVSGVQDRIKYMNPEAIYTHCFSHRLNLALVNAMRGAGEFSEILGLLSMLYTFLSASIVHIEFEREQIQLIEDQIIDELPPISLKRHPVTR</sequence>
<evidence type="ECO:0000313" key="3">
    <source>
        <dbReference type="Proteomes" id="UP001165289"/>
    </source>
</evidence>
<evidence type="ECO:0000313" key="2">
    <source>
        <dbReference type="EMBL" id="KAI6650132.1"/>
    </source>
</evidence>
<gene>
    <name evidence="1" type="ORF">LOD99_6207</name>
    <name evidence="2" type="ORF">LOD99_6214</name>
</gene>
<proteinExistence type="predicted"/>
<dbReference type="Proteomes" id="UP001165289">
    <property type="component" value="Unassembled WGS sequence"/>
</dbReference>
<keyword evidence="3" id="KW-1185">Reference proteome</keyword>
<reference evidence="1" key="1">
    <citation type="submission" date="2022-02" db="EMBL/GenBank/DDBJ databases">
        <authorList>
            <person name="Santini S."/>
            <person name="Jourda C."/>
            <person name="Belahbib H."/>
            <person name="Rocher C."/>
            <person name="Selva M."/>
            <person name="Borchiellini C."/>
            <person name="Renard E."/>
        </authorList>
    </citation>
    <scope>NUCLEOTIDE SEQUENCE</scope>
    <source>
        <strain evidence="1">SPO-2</strain>
    </source>
</reference>
<accession>A0AAV7JNV0</accession>
<dbReference type="EMBL" id="JAKMXF010000314">
    <property type="protein sequence ID" value="KAI6650125.1"/>
    <property type="molecule type" value="Genomic_DNA"/>
</dbReference>
<evidence type="ECO:0000313" key="1">
    <source>
        <dbReference type="EMBL" id="KAI6650125.1"/>
    </source>
</evidence>
<comment type="caution">
    <text evidence="1">The sequence shown here is derived from an EMBL/GenBank/DDBJ whole genome shotgun (WGS) entry which is preliminary data.</text>
</comment>
<dbReference type="PANTHER" id="PTHR45749">
    <property type="match status" value="1"/>
</dbReference>
<protein>
    <submittedName>
        <fullName evidence="1">Zinc finger MYM-type protein 1-like</fullName>
    </submittedName>
</protein>